<comment type="caution">
    <text evidence="3">The sequence shown here is derived from an EMBL/GenBank/DDBJ whole genome shotgun (WGS) entry which is preliminary data.</text>
</comment>
<proteinExistence type="predicted"/>
<dbReference type="Pfam" id="PF00072">
    <property type="entry name" value="Response_reg"/>
    <property type="match status" value="1"/>
</dbReference>
<keyword evidence="1" id="KW-0597">Phosphoprotein</keyword>
<accession>A0ABW5ZRI2</accession>
<sequence length="140" mass="16166">MKLNFMLIDDNNIDLFINQKIIENSKILSNIRAFTSANSAVKYLKGLEENTGINNINIPDVIFLDINMPEMSGFKFIREFNKLKTEKMKSIKIYMLSSSTYFKDVQKVKQEETCIGYIVKPLTKETIHNVLSEFNITQTA</sequence>
<feature type="domain" description="Response regulatory" evidence="2">
    <location>
        <begin position="4"/>
        <end position="135"/>
    </location>
</feature>
<gene>
    <name evidence="3" type="ORF">ACFS29_02590</name>
</gene>
<dbReference type="InterPro" id="IPR011006">
    <property type="entry name" value="CheY-like_superfamily"/>
</dbReference>
<reference evidence="4" key="1">
    <citation type="journal article" date="2019" name="Int. J. Syst. Evol. Microbiol.">
        <title>The Global Catalogue of Microorganisms (GCM) 10K type strain sequencing project: providing services to taxonomists for standard genome sequencing and annotation.</title>
        <authorList>
            <consortium name="The Broad Institute Genomics Platform"/>
            <consortium name="The Broad Institute Genome Sequencing Center for Infectious Disease"/>
            <person name="Wu L."/>
            <person name="Ma J."/>
        </authorList>
    </citation>
    <scope>NUCLEOTIDE SEQUENCE [LARGE SCALE GENOMIC DNA]</scope>
    <source>
        <strain evidence="4">KCTC 32514</strain>
    </source>
</reference>
<dbReference type="PANTHER" id="PTHR44520">
    <property type="entry name" value="RESPONSE REGULATOR RCP1-RELATED"/>
    <property type="match status" value="1"/>
</dbReference>
<evidence type="ECO:0000256" key="1">
    <source>
        <dbReference type="PROSITE-ProRule" id="PRU00169"/>
    </source>
</evidence>
<dbReference type="RefSeq" id="WP_194507804.1">
    <property type="nucleotide sequence ID" value="NZ_JADILU010000003.1"/>
</dbReference>
<name>A0ABW5ZRI2_9FLAO</name>
<dbReference type="PROSITE" id="PS50110">
    <property type="entry name" value="RESPONSE_REGULATORY"/>
    <property type="match status" value="1"/>
</dbReference>
<dbReference type="Gene3D" id="3.40.50.2300">
    <property type="match status" value="1"/>
</dbReference>
<dbReference type="SMART" id="SM00448">
    <property type="entry name" value="REC"/>
    <property type="match status" value="1"/>
</dbReference>
<evidence type="ECO:0000313" key="4">
    <source>
        <dbReference type="Proteomes" id="UP001597548"/>
    </source>
</evidence>
<dbReference type="SUPFAM" id="SSF52172">
    <property type="entry name" value="CheY-like"/>
    <property type="match status" value="1"/>
</dbReference>
<evidence type="ECO:0000259" key="2">
    <source>
        <dbReference type="PROSITE" id="PS50110"/>
    </source>
</evidence>
<dbReference type="Proteomes" id="UP001597548">
    <property type="component" value="Unassembled WGS sequence"/>
</dbReference>
<dbReference type="EMBL" id="JBHUOS010000001">
    <property type="protein sequence ID" value="MFD2914511.1"/>
    <property type="molecule type" value="Genomic_DNA"/>
</dbReference>
<dbReference type="InterPro" id="IPR052893">
    <property type="entry name" value="TCS_response_regulator"/>
</dbReference>
<dbReference type="PANTHER" id="PTHR44520:SF2">
    <property type="entry name" value="RESPONSE REGULATOR RCP1"/>
    <property type="match status" value="1"/>
</dbReference>
<keyword evidence="4" id="KW-1185">Reference proteome</keyword>
<feature type="modified residue" description="4-aspartylphosphate" evidence="1">
    <location>
        <position position="65"/>
    </location>
</feature>
<evidence type="ECO:0000313" key="3">
    <source>
        <dbReference type="EMBL" id="MFD2914511.1"/>
    </source>
</evidence>
<dbReference type="InterPro" id="IPR001789">
    <property type="entry name" value="Sig_transdc_resp-reg_receiver"/>
</dbReference>
<organism evidence="3 4">
    <name type="scientific">Psychroserpens luteus</name>
    <dbReference type="NCBI Taxonomy" id="1434066"/>
    <lineage>
        <taxon>Bacteria</taxon>
        <taxon>Pseudomonadati</taxon>
        <taxon>Bacteroidota</taxon>
        <taxon>Flavobacteriia</taxon>
        <taxon>Flavobacteriales</taxon>
        <taxon>Flavobacteriaceae</taxon>
        <taxon>Psychroserpens</taxon>
    </lineage>
</organism>
<protein>
    <submittedName>
        <fullName evidence="3">Response regulator</fullName>
    </submittedName>
</protein>